<proteinExistence type="predicted"/>
<evidence type="ECO:0000313" key="3">
    <source>
        <dbReference type="Proteomes" id="UP000586704"/>
    </source>
</evidence>
<comment type="caution">
    <text evidence="2">The sequence shown here is derived from an EMBL/GenBank/DDBJ whole genome shotgun (WGS) entry which is preliminary data.</text>
</comment>
<evidence type="ECO:0000259" key="1">
    <source>
        <dbReference type="PROSITE" id="PS50234"/>
    </source>
</evidence>
<feature type="domain" description="VWFA" evidence="1">
    <location>
        <begin position="110"/>
        <end position="195"/>
    </location>
</feature>
<dbReference type="InterPro" id="IPR002035">
    <property type="entry name" value="VWF_A"/>
</dbReference>
<dbReference type="Proteomes" id="UP000586704">
    <property type="component" value="Unassembled WGS sequence"/>
</dbReference>
<feature type="non-terminal residue" evidence="2">
    <location>
        <position position="195"/>
    </location>
</feature>
<protein>
    <submittedName>
        <fullName evidence="2">ITA10 protein</fullName>
    </submittedName>
</protein>
<dbReference type="OrthoDB" id="5317514at2759"/>
<dbReference type="EMBL" id="VYZU01084972">
    <property type="protein sequence ID" value="NXY90721.1"/>
    <property type="molecule type" value="Genomic_DNA"/>
</dbReference>
<gene>
    <name evidence="2" type="primary">Itga10</name>
    <name evidence="2" type="ORF">CEYCYA_R12351</name>
</gene>
<feature type="non-terminal residue" evidence="2">
    <location>
        <position position="1"/>
    </location>
</feature>
<name>A0A7L4NMG5_9AVES</name>
<sequence length="195" mass="21190">CLRVLVGAPWDGDHRGDIYKCHLGPPNATCDKTNLGVAAPELSPHPGQSLHFGMTLLDAKDGGVVACAPLWSQPCGTSVFSTGICTRLDRDLQPVATVAPTAQRCSTYMDIVVVLDGSNSVYPWHQVQSFLSNLLSKFFIGPGQIQVGVLQYGERVVQEWGLGRYRTVQEVVEAARNISRQEGRETRTAAAIRRA</sequence>
<dbReference type="SUPFAM" id="SSF53300">
    <property type="entry name" value="vWA-like"/>
    <property type="match status" value="1"/>
</dbReference>
<dbReference type="PANTHER" id="PTHR24020">
    <property type="entry name" value="COLLAGEN ALPHA"/>
    <property type="match status" value="1"/>
</dbReference>
<dbReference type="Gene3D" id="3.40.50.410">
    <property type="entry name" value="von Willebrand factor, type A domain"/>
    <property type="match status" value="1"/>
</dbReference>
<keyword evidence="3" id="KW-1185">Reference proteome</keyword>
<accession>A0A7L4NMG5</accession>
<dbReference type="PRINTS" id="PR00453">
    <property type="entry name" value="VWFADOMAIN"/>
</dbReference>
<reference evidence="2 3" key="1">
    <citation type="submission" date="2020-02" db="EMBL/GenBank/DDBJ databases">
        <title>Bird 10,000 Genomes (B10K) Project - Family phase.</title>
        <authorList>
            <person name="Zhang G."/>
        </authorList>
    </citation>
    <scope>NUCLEOTIDE SEQUENCE [LARGE SCALE GENOMIC DNA]</scope>
    <source>
        <strain evidence="2">B10K-DU-013-51</strain>
        <tissue evidence="2">Mixed tissue sample</tissue>
    </source>
</reference>
<dbReference type="AlphaFoldDB" id="A0A7L4NMG5"/>
<dbReference type="PROSITE" id="PS50234">
    <property type="entry name" value="VWFA"/>
    <property type="match status" value="1"/>
</dbReference>
<evidence type="ECO:0000313" key="2">
    <source>
        <dbReference type="EMBL" id="NXY90721.1"/>
    </source>
</evidence>
<dbReference type="Pfam" id="PF00092">
    <property type="entry name" value="VWA"/>
    <property type="match status" value="1"/>
</dbReference>
<dbReference type="InterPro" id="IPR050525">
    <property type="entry name" value="ECM_Assembly_Org"/>
</dbReference>
<organism evidence="2 3">
    <name type="scientific">Ceyx cyanopectus</name>
    <name type="common">Indigo-banded kingfisher</name>
    <dbReference type="NCBI Taxonomy" id="390723"/>
    <lineage>
        <taxon>Eukaryota</taxon>
        <taxon>Metazoa</taxon>
        <taxon>Chordata</taxon>
        <taxon>Craniata</taxon>
        <taxon>Vertebrata</taxon>
        <taxon>Euteleostomi</taxon>
        <taxon>Archelosauria</taxon>
        <taxon>Archosauria</taxon>
        <taxon>Dinosauria</taxon>
        <taxon>Saurischia</taxon>
        <taxon>Theropoda</taxon>
        <taxon>Coelurosauria</taxon>
        <taxon>Aves</taxon>
        <taxon>Neognathae</taxon>
        <taxon>Neoaves</taxon>
        <taxon>Telluraves</taxon>
        <taxon>Coraciimorphae</taxon>
        <taxon>Coraciiformes</taxon>
        <taxon>Alcedinidae</taxon>
        <taxon>Ceyx</taxon>
    </lineage>
</organism>
<dbReference type="InterPro" id="IPR036465">
    <property type="entry name" value="vWFA_dom_sf"/>
</dbReference>
<dbReference type="PANTHER" id="PTHR24020:SF87">
    <property type="entry name" value="COLLAGEN ALPHA-1(VI) CHAIN-LIKE"/>
    <property type="match status" value="1"/>
</dbReference>